<proteinExistence type="predicted"/>
<protein>
    <recommendedName>
        <fullName evidence="4">Large exoprotein</fullName>
    </recommendedName>
</protein>
<evidence type="ECO:0000313" key="3">
    <source>
        <dbReference type="Proteomes" id="UP000288603"/>
    </source>
</evidence>
<keyword evidence="1" id="KW-0812">Transmembrane</keyword>
<feature type="transmembrane region" description="Helical" evidence="1">
    <location>
        <begin position="6"/>
        <end position="25"/>
    </location>
</feature>
<dbReference type="EMBL" id="RZNC01000002">
    <property type="protein sequence ID" value="RWZ64562.1"/>
    <property type="molecule type" value="Genomic_DNA"/>
</dbReference>
<reference evidence="2 3" key="1">
    <citation type="submission" date="2018-12" db="EMBL/GenBank/DDBJ databases">
        <authorList>
            <person name="Li F."/>
        </authorList>
    </citation>
    <scope>NUCLEOTIDE SEQUENCE [LARGE SCALE GENOMIC DNA]</scope>
    <source>
        <strain evidence="2 3">8H24J-4-2</strain>
    </source>
</reference>
<evidence type="ECO:0000256" key="1">
    <source>
        <dbReference type="SAM" id="Phobius"/>
    </source>
</evidence>
<dbReference type="Proteomes" id="UP000288603">
    <property type="component" value="Unassembled WGS sequence"/>
</dbReference>
<accession>A0A3S3ZQP5</accession>
<sequence>MAGGGILSGGVVFAIAAALWILYLIPTWRRRSEFIATERNAVRLQQTLRILAETAQVPDEIRIEANARGVAEQQRVLKRHRAEQAAVAKAEAEALARKLKTESRVRSAEATAALLARSRRRARLTTTLVLLVSLAVTAVGGVLFAAIGSWPVLAVGGSTAIACVALLVRMARVTTRAARPAAAVPATTAVHTTAELVEYEAELFPESTWTPVALPKPLHLSQGSTAASVIAEADAHERLRAAALVEAMAQRAAELAPPVTRFPVREAPAPESRPAVASTPIEEAPVVDSRFARMGVVDESEISAADLLGRRRLVG</sequence>
<evidence type="ECO:0000313" key="2">
    <source>
        <dbReference type="EMBL" id="RWZ64562.1"/>
    </source>
</evidence>
<evidence type="ECO:0008006" key="4">
    <source>
        <dbReference type="Google" id="ProtNLM"/>
    </source>
</evidence>
<name>A0A3S3ZQP5_9MICO</name>
<dbReference type="OrthoDB" id="5126350at2"/>
<comment type="caution">
    <text evidence="2">The sequence shown here is derived from an EMBL/GenBank/DDBJ whole genome shotgun (WGS) entry which is preliminary data.</text>
</comment>
<keyword evidence="1" id="KW-1133">Transmembrane helix</keyword>
<feature type="transmembrane region" description="Helical" evidence="1">
    <location>
        <begin position="153"/>
        <end position="171"/>
    </location>
</feature>
<organism evidence="2 3">
    <name type="scientific">Labedella populi</name>
    <dbReference type="NCBI Taxonomy" id="2498850"/>
    <lineage>
        <taxon>Bacteria</taxon>
        <taxon>Bacillati</taxon>
        <taxon>Actinomycetota</taxon>
        <taxon>Actinomycetes</taxon>
        <taxon>Micrococcales</taxon>
        <taxon>Microbacteriaceae</taxon>
        <taxon>Labedella</taxon>
    </lineage>
</organism>
<feature type="transmembrane region" description="Helical" evidence="1">
    <location>
        <begin position="127"/>
        <end position="147"/>
    </location>
</feature>
<dbReference type="AlphaFoldDB" id="A0A3S3ZQP5"/>
<keyword evidence="3" id="KW-1185">Reference proteome</keyword>
<dbReference type="RefSeq" id="WP_128498340.1">
    <property type="nucleotide sequence ID" value="NZ_RZNC01000002.1"/>
</dbReference>
<gene>
    <name evidence="2" type="ORF">ELQ92_07350</name>
</gene>
<keyword evidence="1" id="KW-0472">Membrane</keyword>